<proteinExistence type="predicted"/>
<keyword evidence="3" id="KW-1185">Reference proteome</keyword>
<evidence type="ECO:0000313" key="2">
    <source>
        <dbReference type="EMBL" id="CAK0843163.1"/>
    </source>
</evidence>
<name>A0ABN9TDF7_9DINO</name>
<reference evidence="2" key="1">
    <citation type="submission" date="2023-10" db="EMBL/GenBank/DDBJ databases">
        <authorList>
            <person name="Chen Y."/>
            <person name="Shah S."/>
            <person name="Dougan E. K."/>
            <person name="Thang M."/>
            <person name="Chan C."/>
        </authorList>
    </citation>
    <scope>NUCLEOTIDE SEQUENCE [LARGE SCALE GENOMIC DNA]</scope>
</reference>
<evidence type="ECO:0000313" key="3">
    <source>
        <dbReference type="Proteomes" id="UP001189429"/>
    </source>
</evidence>
<organism evidence="2 3">
    <name type="scientific">Prorocentrum cordatum</name>
    <dbReference type="NCBI Taxonomy" id="2364126"/>
    <lineage>
        <taxon>Eukaryota</taxon>
        <taxon>Sar</taxon>
        <taxon>Alveolata</taxon>
        <taxon>Dinophyceae</taxon>
        <taxon>Prorocentrales</taxon>
        <taxon>Prorocentraceae</taxon>
        <taxon>Prorocentrum</taxon>
    </lineage>
</organism>
<dbReference type="EMBL" id="CAUYUJ010014555">
    <property type="protein sequence ID" value="CAK0843163.1"/>
    <property type="molecule type" value="Genomic_DNA"/>
</dbReference>
<dbReference type="Proteomes" id="UP001189429">
    <property type="component" value="Unassembled WGS sequence"/>
</dbReference>
<protein>
    <submittedName>
        <fullName evidence="2">Uncharacterized protein</fullName>
    </submittedName>
</protein>
<sequence>MLRVVDILVHQAANYHTYRISNGVHAGCPHECVKVQMRLLSDATLSQPINFANVQGGATHCSTAALPGASCWHQVLSAAAVLRVVAVRAARGKGRPPPARSPTQCSTSARPGALLPALRARAEHVVLATSWAVLVSVASCSTGGAEAERGTAEISRDVKTLFSSRPASSTAASSQAAPFRDRPERTWRGGPPSDACPSRGVIVIVSAWLRRIPLQAA</sequence>
<gene>
    <name evidence="2" type="ORF">PCOR1329_LOCUS37596</name>
</gene>
<accession>A0ABN9TDF7</accession>
<feature type="compositionally biased region" description="Low complexity" evidence="1">
    <location>
        <begin position="163"/>
        <end position="177"/>
    </location>
</feature>
<evidence type="ECO:0000256" key="1">
    <source>
        <dbReference type="SAM" id="MobiDB-lite"/>
    </source>
</evidence>
<comment type="caution">
    <text evidence="2">The sequence shown here is derived from an EMBL/GenBank/DDBJ whole genome shotgun (WGS) entry which is preliminary data.</text>
</comment>
<feature type="region of interest" description="Disordered" evidence="1">
    <location>
        <begin position="163"/>
        <end position="194"/>
    </location>
</feature>